<dbReference type="PANTHER" id="PTHR36013">
    <property type="entry name" value="ATP SYNTHASE 24 KDA SUBUNIT, MITOCHONDRIAL-RELATED"/>
    <property type="match status" value="1"/>
</dbReference>
<keyword evidence="2" id="KW-1185">Reference proteome</keyword>
<sequence>GSERIKYTIQSQTQNIPDARTYLLTLKEIRIKFCICLMLFVCMRGLPDDLGVEAMMMDALEKVEKELKKPLLRLDKKGMALLTAEFDKINKKAATSPGSSTPDIPGNLRALLPRENGGSHGSSRTTMTNTEDDWDAVATAEELKALKGELASLRLGNGQSDKNGDDNRSINKAAATKVKGLLIKLEQLSCNSGISSRKRVKFLPSIKEKKRKVISYIFSSNRQEVSAALNRSIGGLEVGVETSEDRSKWGHVRKGTCYVL</sequence>
<dbReference type="PANTHER" id="PTHR36013:SF2">
    <property type="entry name" value="ATP SYNTHASE 24 KDA SUBUNIT, MITOCHONDRIAL-RELATED"/>
    <property type="match status" value="1"/>
</dbReference>
<dbReference type="InterPro" id="IPR031432">
    <property type="entry name" value="MGP1"/>
</dbReference>
<dbReference type="OrthoDB" id="508070at2759"/>
<accession>A0A835M4R3</accession>
<dbReference type="AlphaFoldDB" id="A0A835M4R3"/>
<organism evidence="1 2">
    <name type="scientific">Coptis chinensis</name>
    <dbReference type="NCBI Taxonomy" id="261450"/>
    <lineage>
        <taxon>Eukaryota</taxon>
        <taxon>Viridiplantae</taxon>
        <taxon>Streptophyta</taxon>
        <taxon>Embryophyta</taxon>
        <taxon>Tracheophyta</taxon>
        <taxon>Spermatophyta</taxon>
        <taxon>Magnoliopsida</taxon>
        <taxon>Ranunculales</taxon>
        <taxon>Ranunculaceae</taxon>
        <taxon>Coptidoideae</taxon>
        <taxon>Coptis</taxon>
    </lineage>
</organism>
<proteinExistence type="predicted"/>
<protein>
    <submittedName>
        <fullName evidence="1">Uncharacterized protein</fullName>
    </submittedName>
</protein>
<name>A0A835M4R3_9MAGN</name>
<gene>
    <name evidence="1" type="ORF">IFM89_024116</name>
</gene>
<dbReference type="GO" id="GO:0009555">
    <property type="term" value="P:pollen development"/>
    <property type="evidence" value="ECO:0007669"/>
    <property type="project" value="InterPro"/>
</dbReference>
<dbReference type="EMBL" id="JADFTS010000004">
    <property type="protein sequence ID" value="KAF9610691.1"/>
    <property type="molecule type" value="Genomic_DNA"/>
</dbReference>
<reference evidence="1 2" key="1">
    <citation type="submission" date="2020-10" db="EMBL/GenBank/DDBJ databases">
        <title>The Coptis chinensis genome and diversification of protoberbering-type alkaloids.</title>
        <authorList>
            <person name="Wang B."/>
            <person name="Shu S."/>
            <person name="Song C."/>
            <person name="Liu Y."/>
        </authorList>
    </citation>
    <scope>NUCLEOTIDE SEQUENCE [LARGE SCALE GENOMIC DNA]</scope>
    <source>
        <strain evidence="1">HL-2020</strain>
        <tissue evidence="1">Leaf</tissue>
    </source>
</reference>
<dbReference type="Proteomes" id="UP000631114">
    <property type="component" value="Unassembled WGS sequence"/>
</dbReference>
<feature type="non-terminal residue" evidence="1">
    <location>
        <position position="1"/>
    </location>
</feature>
<dbReference type="Pfam" id="PF15704">
    <property type="entry name" value="Mt_ATP_synt"/>
    <property type="match status" value="1"/>
</dbReference>
<comment type="caution">
    <text evidence="1">The sequence shown here is derived from an EMBL/GenBank/DDBJ whole genome shotgun (WGS) entry which is preliminary data.</text>
</comment>
<evidence type="ECO:0000313" key="1">
    <source>
        <dbReference type="EMBL" id="KAF9610691.1"/>
    </source>
</evidence>
<evidence type="ECO:0000313" key="2">
    <source>
        <dbReference type="Proteomes" id="UP000631114"/>
    </source>
</evidence>